<protein>
    <recommendedName>
        <fullName evidence="2">Protein TIFY</fullName>
    </recommendedName>
    <alternativeName>
        <fullName evidence="2">Jasmonate ZIM domain-containing protein</fullName>
    </alternativeName>
</protein>
<sequence length="233" mass="25662">MEIVMVVQLPHPIHRYFQLLDEAAGHKMTSSTVTGRPSEKSSFSLTGNLLRQYIKEKGCLADLGLGSAIGSPDAHKLPTTMILLPGAEVVIIVGFGGGLHFYRPPENPQLTIFYRGKVLVFDNFPAEKAEDLMKLANKSSTMAAGSFLPLKSAAALHRPSFPAPSIPRRPSRPDHSPTFLLLYSSRHRNLQLNHSLALDGTPPWSSHANSRGSELFETENCLTLFCLEMEIRD</sequence>
<evidence type="ECO:0000313" key="5">
    <source>
        <dbReference type="Proteomes" id="UP001412067"/>
    </source>
</evidence>
<organism evidence="4 5">
    <name type="scientific">Platanthera guangdongensis</name>
    <dbReference type="NCBI Taxonomy" id="2320717"/>
    <lineage>
        <taxon>Eukaryota</taxon>
        <taxon>Viridiplantae</taxon>
        <taxon>Streptophyta</taxon>
        <taxon>Embryophyta</taxon>
        <taxon>Tracheophyta</taxon>
        <taxon>Spermatophyta</taxon>
        <taxon>Magnoliopsida</taxon>
        <taxon>Liliopsida</taxon>
        <taxon>Asparagales</taxon>
        <taxon>Orchidaceae</taxon>
        <taxon>Orchidoideae</taxon>
        <taxon>Orchideae</taxon>
        <taxon>Orchidinae</taxon>
        <taxon>Platanthera</taxon>
    </lineage>
</organism>
<dbReference type="PROSITE" id="PS51320">
    <property type="entry name" value="TIFY"/>
    <property type="match status" value="1"/>
</dbReference>
<name>A0ABR2LDS4_9ASPA</name>
<dbReference type="Proteomes" id="UP001412067">
    <property type="component" value="Unassembled WGS sequence"/>
</dbReference>
<accession>A0ABR2LDS4</accession>
<comment type="similarity">
    <text evidence="1 2">Belongs to the TIFY/JAZ family.</text>
</comment>
<evidence type="ECO:0000256" key="2">
    <source>
        <dbReference type="RuleBase" id="RU369065"/>
    </source>
</evidence>
<dbReference type="InterPro" id="IPR010399">
    <property type="entry name" value="Tify_dom"/>
</dbReference>
<evidence type="ECO:0000256" key="1">
    <source>
        <dbReference type="ARBA" id="ARBA00008614"/>
    </source>
</evidence>
<evidence type="ECO:0000259" key="3">
    <source>
        <dbReference type="PROSITE" id="PS51320"/>
    </source>
</evidence>
<feature type="domain" description="Tify" evidence="3">
    <location>
        <begin position="103"/>
        <end position="138"/>
    </location>
</feature>
<dbReference type="Pfam" id="PF06200">
    <property type="entry name" value="tify"/>
    <property type="match status" value="1"/>
</dbReference>
<reference evidence="4 5" key="1">
    <citation type="journal article" date="2022" name="Nat. Plants">
        <title>Genomes of leafy and leafless Platanthera orchids illuminate the evolution of mycoheterotrophy.</title>
        <authorList>
            <person name="Li M.H."/>
            <person name="Liu K.W."/>
            <person name="Li Z."/>
            <person name="Lu H.C."/>
            <person name="Ye Q.L."/>
            <person name="Zhang D."/>
            <person name="Wang J.Y."/>
            <person name="Li Y.F."/>
            <person name="Zhong Z.M."/>
            <person name="Liu X."/>
            <person name="Yu X."/>
            <person name="Liu D.K."/>
            <person name="Tu X.D."/>
            <person name="Liu B."/>
            <person name="Hao Y."/>
            <person name="Liao X.Y."/>
            <person name="Jiang Y.T."/>
            <person name="Sun W.H."/>
            <person name="Chen J."/>
            <person name="Chen Y.Q."/>
            <person name="Ai Y."/>
            <person name="Zhai J.W."/>
            <person name="Wu S.S."/>
            <person name="Zhou Z."/>
            <person name="Hsiao Y.Y."/>
            <person name="Wu W.L."/>
            <person name="Chen Y.Y."/>
            <person name="Lin Y.F."/>
            <person name="Hsu J.L."/>
            <person name="Li C.Y."/>
            <person name="Wang Z.W."/>
            <person name="Zhao X."/>
            <person name="Zhong W.Y."/>
            <person name="Ma X.K."/>
            <person name="Ma L."/>
            <person name="Huang J."/>
            <person name="Chen G.Z."/>
            <person name="Huang M.Z."/>
            <person name="Huang L."/>
            <person name="Peng D.H."/>
            <person name="Luo Y.B."/>
            <person name="Zou S.Q."/>
            <person name="Chen S.P."/>
            <person name="Lan S."/>
            <person name="Tsai W.C."/>
            <person name="Van de Peer Y."/>
            <person name="Liu Z.J."/>
        </authorList>
    </citation>
    <scope>NUCLEOTIDE SEQUENCE [LARGE SCALE GENOMIC DNA]</scope>
    <source>
        <strain evidence="4">Lor288</strain>
    </source>
</reference>
<dbReference type="InterPro" id="IPR040390">
    <property type="entry name" value="TIFY/JAZ"/>
</dbReference>
<gene>
    <name evidence="4" type="primary">TIFY11B</name>
    <name evidence="4" type="ORF">KSP40_PGU000834</name>
</gene>
<keyword evidence="5" id="KW-1185">Reference proteome</keyword>
<evidence type="ECO:0000313" key="4">
    <source>
        <dbReference type="EMBL" id="KAK8938221.1"/>
    </source>
</evidence>
<keyword evidence="2" id="KW-1184">Jasmonic acid signaling pathway</keyword>
<dbReference type="SMART" id="SM00979">
    <property type="entry name" value="TIFY"/>
    <property type="match status" value="1"/>
</dbReference>
<dbReference type="EMBL" id="JBBWWR010000021">
    <property type="protein sequence ID" value="KAK8938221.1"/>
    <property type="molecule type" value="Genomic_DNA"/>
</dbReference>
<dbReference type="PANTHER" id="PTHR33077">
    <property type="entry name" value="PROTEIN TIFY 4A-RELATED-RELATED"/>
    <property type="match status" value="1"/>
</dbReference>
<comment type="subcellular location">
    <subcellularLocation>
        <location evidence="2">Nucleus</location>
    </subcellularLocation>
</comment>
<comment type="function">
    <text evidence="2">Repressor of jasmonate responses.</text>
</comment>
<dbReference type="PANTHER" id="PTHR33077:SF140">
    <property type="entry name" value="PROTEIN TIFY 10B"/>
    <property type="match status" value="1"/>
</dbReference>
<comment type="domain">
    <text evidence="2">The jas domain is required for interaction with COI1.</text>
</comment>
<proteinExistence type="inferred from homology"/>
<comment type="caution">
    <text evidence="4">The sequence shown here is derived from an EMBL/GenBank/DDBJ whole genome shotgun (WGS) entry which is preliminary data.</text>
</comment>
<keyword evidence="2" id="KW-0539">Nucleus</keyword>